<dbReference type="Pfam" id="PF11740">
    <property type="entry name" value="KfrA_N"/>
    <property type="match status" value="1"/>
</dbReference>
<organism evidence="3 4">
    <name type="scientific">Iodobacter violaceini</name>
    <dbReference type="NCBI Taxonomy" id="3044271"/>
    <lineage>
        <taxon>Bacteria</taxon>
        <taxon>Pseudomonadati</taxon>
        <taxon>Pseudomonadota</taxon>
        <taxon>Betaproteobacteria</taxon>
        <taxon>Neisseriales</taxon>
        <taxon>Chitinibacteraceae</taxon>
        <taxon>Iodobacter</taxon>
    </lineage>
</organism>
<accession>A0ABX0L2K4</accession>
<dbReference type="Proteomes" id="UP000712570">
    <property type="component" value="Unassembled WGS sequence"/>
</dbReference>
<evidence type="ECO:0000256" key="1">
    <source>
        <dbReference type="SAM" id="Coils"/>
    </source>
</evidence>
<name>A0ABX0L2K4_9NEIS</name>
<evidence type="ECO:0000313" key="3">
    <source>
        <dbReference type="EMBL" id="NHQ86808.1"/>
    </source>
</evidence>
<dbReference type="EMBL" id="JAAOLX010000005">
    <property type="protein sequence ID" value="NHQ86808.1"/>
    <property type="molecule type" value="Genomic_DNA"/>
</dbReference>
<sequence>MPNPELELTNTRSKAAAILDDMFFKQHELPSSITKLRQLLGNSGSNTVLQGVLNEWKESLGLRVSQQLQQPPLPSPLIAPILAVWDAALHSASVITHEKLQAQFDEAERIKRSAEEQVAVMSKRLDELQIEARDYSHKLEQSTQYLALATQRGNELSSDLAHERARLDGALEKISAMNEQAQQDNIRRNELELKCLRLELAAEQLVVKPIAGAVAGGIE</sequence>
<gene>
    <name evidence="3" type="ORF">HA050_11830</name>
</gene>
<dbReference type="RefSeq" id="WP_166826240.1">
    <property type="nucleotide sequence ID" value="NZ_JAAOLX010000005.1"/>
</dbReference>
<dbReference type="InterPro" id="IPR021104">
    <property type="entry name" value="KfrA_DNA-bd_N"/>
</dbReference>
<keyword evidence="4" id="KW-1185">Reference proteome</keyword>
<feature type="coiled-coil region" evidence="1">
    <location>
        <begin position="97"/>
        <end position="208"/>
    </location>
</feature>
<evidence type="ECO:0000259" key="2">
    <source>
        <dbReference type="Pfam" id="PF11740"/>
    </source>
</evidence>
<proteinExistence type="predicted"/>
<evidence type="ECO:0000313" key="4">
    <source>
        <dbReference type="Proteomes" id="UP000712570"/>
    </source>
</evidence>
<reference evidence="3 4" key="1">
    <citation type="submission" date="2020-03" db="EMBL/GenBank/DDBJ databases">
        <title>Draft genome sequence of environmentally isolated violet-colored cultures.</title>
        <authorList>
            <person name="Wilson H.S."/>
        </authorList>
    </citation>
    <scope>NUCLEOTIDE SEQUENCE [LARGE SCALE GENOMIC DNA]</scope>
    <source>
        <strain evidence="3 4">HSC-16F04</strain>
    </source>
</reference>
<feature type="domain" description="KfrA N-terminal DNA-binding" evidence="2">
    <location>
        <begin position="31"/>
        <end position="128"/>
    </location>
</feature>
<comment type="caution">
    <text evidence="3">The sequence shown here is derived from an EMBL/GenBank/DDBJ whole genome shotgun (WGS) entry which is preliminary data.</text>
</comment>
<protein>
    <recommendedName>
        <fullName evidence="2">KfrA N-terminal DNA-binding domain-containing protein</fullName>
    </recommendedName>
</protein>
<keyword evidence="1" id="KW-0175">Coiled coil</keyword>